<proteinExistence type="inferred from homology"/>
<sequence length="74" mass="8439">MRQLLTSLISYGKITTTEAQAKALKRQVERLISRSKDLSLVTRRKALAIFPQKNIARKFLDQIVPQFTQRVGAP</sequence>
<name>A0A1F4UH93_UNCKA</name>
<dbReference type="GO" id="GO:0003735">
    <property type="term" value="F:structural constituent of ribosome"/>
    <property type="evidence" value="ECO:0007669"/>
    <property type="project" value="InterPro"/>
</dbReference>
<protein>
    <recommendedName>
        <fullName evidence="4">50S ribosomal protein L17</fullName>
    </recommendedName>
</protein>
<dbReference type="AlphaFoldDB" id="A0A1F4UH93"/>
<dbReference type="PANTHER" id="PTHR14413">
    <property type="entry name" value="RIBOSOMAL PROTEIN L17"/>
    <property type="match status" value="1"/>
</dbReference>
<evidence type="ECO:0000256" key="4">
    <source>
        <dbReference type="ARBA" id="ARBA00035494"/>
    </source>
</evidence>
<dbReference type="InterPro" id="IPR036373">
    <property type="entry name" value="Ribosomal_bL17_sf"/>
</dbReference>
<gene>
    <name evidence="5" type="ORF">A2V54_02910</name>
</gene>
<keyword evidence="3" id="KW-0687">Ribonucleoprotein</keyword>
<evidence type="ECO:0000256" key="2">
    <source>
        <dbReference type="ARBA" id="ARBA00022980"/>
    </source>
</evidence>
<reference evidence="5 6" key="1">
    <citation type="journal article" date="2016" name="Nat. Commun.">
        <title>Thousands of microbial genomes shed light on interconnected biogeochemical processes in an aquifer system.</title>
        <authorList>
            <person name="Anantharaman K."/>
            <person name="Brown C.T."/>
            <person name="Hug L.A."/>
            <person name="Sharon I."/>
            <person name="Castelle C.J."/>
            <person name="Probst A.J."/>
            <person name="Thomas B.C."/>
            <person name="Singh A."/>
            <person name="Wilkins M.J."/>
            <person name="Karaoz U."/>
            <person name="Brodie E.L."/>
            <person name="Williams K.H."/>
            <person name="Hubbard S.S."/>
            <person name="Banfield J.F."/>
        </authorList>
    </citation>
    <scope>NUCLEOTIDE SEQUENCE [LARGE SCALE GENOMIC DNA]</scope>
</reference>
<dbReference type="InterPro" id="IPR000456">
    <property type="entry name" value="Ribosomal_bL17"/>
</dbReference>
<accession>A0A1F4UH93</accession>
<keyword evidence="2" id="KW-0689">Ribosomal protein</keyword>
<dbReference type="SUPFAM" id="SSF64263">
    <property type="entry name" value="Prokaryotic ribosomal protein L17"/>
    <property type="match status" value="1"/>
</dbReference>
<evidence type="ECO:0000313" key="6">
    <source>
        <dbReference type="Proteomes" id="UP000176583"/>
    </source>
</evidence>
<dbReference type="Proteomes" id="UP000176583">
    <property type="component" value="Unassembled WGS sequence"/>
</dbReference>
<evidence type="ECO:0000256" key="1">
    <source>
        <dbReference type="ARBA" id="ARBA00008777"/>
    </source>
</evidence>
<dbReference type="STRING" id="1802613.A2V54_02910"/>
<dbReference type="GO" id="GO:0022625">
    <property type="term" value="C:cytosolic large ribosomal subunit"/>
    <property type="evidence" value="ECO:0007669"/>
    <property type="project" value="TreeGrafter"/>
</dbReference>
<dbReference type="Gene3D" id="3.90.1030.10">
    <property type="entry name" value="Ribosomal protein L17"/>
    <property type="match status" value="1"/>
</dbReference>
<dbReference type="GO" id="GO:0006412">
    <property type="term" value="P:translation"/>
    <property type="evidence" value="ECO:0007669"/>
    <property type="project" value="InterPro"/>
</dbReference>
<dbReference type="Pfam" id="PF01196">
    <property type="entry name" value="Ribosomal_L17"/>
    <property type="match status" value="1"/>
</dbReference>
<evidence type="ECO:0000313" key="5">
    <source>
        <dbReference type="EMBL" id="OGC44314.1"/>
    </source>
</evidence>
<comment type="caution">
    <text evidence="5">The sequence shown here is derived from an EMBL/GenBank/DDBJ whole genome shotgun (WGS) entry which is preliminary data.</text>
</comment>
<evidence type="ECO:0000256" key="3">
    <source>
        <dbReference type="ARBA" id="ARBA00023274"/>
    </source>
</evidence>
<dbReference type="PANTHER" id="PTHR14413:SF16">
    <property type="entry name" value="LARGE RIBOSOMAL SUBUNIT PROTEIN BL17M"/>
    <property type="match status" value="1"/>
</dbReference>
<comment type="similarity">
    <text evidence="1">Belongs to the bacterial ribosomal protein bL17 family.</text>
</comment>
<organism evidence="5 6">
    <name type="scientific">candidate division WWE3 bacterium RBG_19FT_COMBO_53_11</name>
    <dbReference type="NCBI Taxonomy" id="1802613"/>
    <lineage>
        <taxon>Bacteria</taxon>
        <taxon>Katanobacteria</taxon>
    </lineage>
</organism>
<dbReference type="EMBL" id="MEUW01000021">
    <property type="protein sequence ID" value="OGC44314.1"/>
    <property type="molecule type" value="Genomic_DNA"/>
</dbReference>